<sequence length="86" mass="9678">LMETKNYASKFMQTLNETRSSKQLVDVTLVAEGGDISAHRLILSLSSEYFRCMFSANMKESSTSEVPMVGCDYDTVKIIVDFFYTG</sequence>
<proteinExistence type="predicted"/>
<evidence type="ECO:0000313" key="5">
    <source>
        <dbReference type="EnsemblMetazoa" id="CapteP51700"/>
    </source>
</evidence>
<dbReference type="OMA" id="KERILCD"/>
<keyword evidence="6" id="KW-1185">Reference proteome</keyword>
<accession>R7UFM7</accession>
<evidence type="ECO:0000313" key="6">
    <source>
        <dbReference type="Proteomes" id="UP000014760"/>
    </source>
</evidence>
<dbReference type="Proteomes" id="UP000014760">
    <property type="component" value="Unassembled WGS sequence"/>
</dbReference>
<feature type="non-terminal residue" evidence="4">
    <location>
        <position position="1"/>
    </location>
</feature>
<dbReference type="PANTHER" id="PTHR24412:SF489">
    <property type="entry name" value="RING FINGER DOMAIN AND KELCH REPEAT-CONTAINING PROTEIN DDB_G0271372"/>
    <property type="match status" value="1"/>
</dbReference>
<dbReference type="InterPro" id="IPR011333">
    <property type="entry name" value="SKP1/BTB/POZ_sf"/>
</dbReference>
<dbReference type="PANTHER" id="PTHR24412">
    <property type="entry name" value="KELCH PROTEIN"/>
    <property type="match status" value="1"/>
</dbReference>
<keyword evidence="1" id="KW-0880">Kelch repeat</keyword>
<dbReference type="EnsemblMetazoa" id="CapteT51700">
    <property type="protein sequence ID" value="CapteP51700"/>
    <property type="gene ID" value="CapteG51700"/>
</dbReference>
<dbReference type="Pfam" id="PF00651">
    <property type="entry name" value="BTB"/>
    <property type="match status" value="1"/>
</dbReference>
<reference evidence="6" key="1">
    <citation type="submission" date="2012-12" db="EMBL/GenBank/DDBJ databases">
        <authorList>
            <person name="Hellsten U."/>
            <person name="Grimwood J."/>
            <person name="Chapman J.A."/>
            <person name="Shapiro H."/>
            <person name="Aerts A."/>
            <person name="Otillar R.P."/>
            <person name="Terry A.Y."/>
            <person name="Boore J.L."/>
            <person name="Simakov O."/>
            <person name="Marletaz F."/>
            <person name="Cho S.-J."/>
            <person name="Edsinger-Gonzales E."/>
            <person name="Havlak P."/>
            <person name="Kuo D.-H."/>
            <person name="Larsson T."/>
            <person name="Lv J."/>
            <person name="Arendt D."/>
            <person name="Savage R."/>
            <person name="Osoegawa K."/>
            <person name="de Jong P."/>
            <person name="Lindberg D.R."/>
            <person name="Seaver E.C."/>
            <person name="Weisblat D.A."/>
            <person name="Putnam N.H."/>
            <person name="Grigoriev I.V."/>
            <person name="Rokhsar D.S."/>
        </authorList>
    </citation>
    <scope>NUCLEOTIDE SEQUENCE</scope>
    <source>
        <strain evidence="6">I ESC-2004</strain>
    </source>
</reference>
<reference evidence="4 6" key="2">
    <citation type="journal article" date="2013" name="Nature">
        <title>Insights into bilaterian evolution from three spiralian genomes.</title>
        <authorList>
            <person name="Simakov O."/>
            <person name="Marletaz F."/>
            <person name="Cho S.J."/>
            <person name="Edsinger-Gonzales E."/>
            <person name="Havlak P."/>
            <person name="Hellsten U."/>
            <person name="Kuo D.H."/>
            <person name="Larsson T."/>
            <person name="Lv J."/>
            <person name="Arendt D."/>
            <person name="Savage R."/>
            <person name="Osoegawa K."/>
            <person name="de Jong P."/>
            <person name="Grimwood J."/>
            <person name="Chapman J.A."/>
            <person name="Shapiro H."/>
            <person name="Aerts A."/>
            <person name="Otillar R.P."/>
            <person name="Terry A.Y."/>
            <person name="Boore J.L."/>
            <person name="Grigoriev I.V."/>
            <person name="Lindberg D.R."/>
            <person name="Seaver E.C."/>
            <person name="Weisblat D.A."/>
            <person name="Putnam N.H."/>
            <person name="Rokhsar D.S."/>
        </authorList>
    </citation>
    <scope>NUCLEOTIDE SEQUENCE</scope>
    <source>
        <strain evidence="4 6">I ESC-2004</strain>
    </source>
</reference>
<organism evidence="4">
    <name type="scientific">Capitella teleta</name>
    <name type="common">Polychaete worm</name>
    <dbReference type="NCBI Taxonomy" id="283909"/>
    <lineage>
        <taxon>Eukaryota</taxon>
        <taxon>Metazoa</taxon>
        <taxon>Spiralia</taxon>
        <taxon>Lophotrochozoa</taxon>
        <taxon>Annelida</taxon>
        <taxon>Polychaeta</taxon>
        <taxon>Sedentaria</taxon>
        <taxon>Scolecida</taxon>
        <taxon>Capitellidae</taxon>
        <taxon>Capitella</taxon>
    </lineage>
</organism>
<dbReference type="EMBL" id="AMQN01045982">
    <property type="status" value="NOT_ANNOTATED_CDS"/>
    <property type="molecule type" value="Genomic_DNA"/>
</dbReference>
<feature type="domain" description="BTB" evidence="3">
    <location>
        <begin position="25"/>
        <end position="86"/>
    </location>
</feature>
<evidence type="ECO:0000256" key="2">
    <source>
        <dbReference type="ARBA" id="ARBA00022737"/>
    </source>
</evidence>
<reference evidence="5" key="3">
    <citation type="submission" date="2015-06" db="UniProtKB">
        <authorList>
            <consortium name="EnsemblMetazoa"/>
        </authorList>
    </citation>
    <scope>IDENTIFICATION</scope>
</reference>
<evidence type="ECO:0000259" key="3">
    <source>
        <dbReference type="PROSITE" id="PS50097"/>
    </source>
</evidence>
<evidence type="ECO:0000313" key="4">
    <source>
        <dbReference type="EMBL" id="ELU02593.1"/>
    </source>
</evidence>
<dbReference type="EMBL" id="KB303894">
    <property type="protein sequence ID" value="ELU02593.1"/>
    <property type="molecule type" value="Genomic_DNA"/>
</dbReference>
<dbReference type="Gene3D" id="3.30.710.10">
    <property type="entry name" value="Potassium Channel Kv1.1, Chain A"/>
    <property type="match status" value="1"/>
</dbReference>
<evidence type="ECO:0000256" key="1">
    <source>
        <dbReference type="ARBA" id="ARBA00022441"/>
    </source>
</evidence>
<dbReference type="HOGENOM" id="CLU_004253_8_2_1"/>
<keyword evidence="2" id="KW-0677">Repeat</keyword>
<dbReference type="AlphaFoldDB" id="R7UFM7"/>
<name>R7UFM7_CAPTE</name>
<dbReference type="SUPFAM" id="SSF54695">
    <property type="entry name" value="POZ domain"/>
    <property type="match status" value="1"/>
</dbReference>
<dbReference type="STRING" id="283909.R7UFM7"/>
<feature type="non-terminal residue" evidence="4">
    <location>
        <position position="86"/>
    </location>
</feature>
<dbReference type="PROSITE" id="PS50097">
    <property type="entry name" value="BTB"/>
    <property type="match status" value="1"/>
</dbReference>
<dbReference type="InterPro" id="IPR000210">
    <property type="entry name" value="BTB/POZ_dom"/>
</dbReference>
<protein>
    <recommendedName>
        <fullName evidence="3">BTB domain-containing protein</fullName>
    </recommendedName>
</protein>
<gene>
    <name evidence="4" type="ORF">CAPTEDRAFT_51700</name>
</gene>
<dbReference type="OrthoDB" id="6482909at2759"/>